<dbReference type="EMBL" id="JBHUMY010000005">
    <property type="protein sequence ID" value="MFD2659551.1"/>
    <property type="molecule type" value="Genomic_DNA"/>
</dbReference>
<reference evidence="5" key="1">
    <citation type="journal article" date="2019" name="Int. J. Syst. Evol. Microbiol.">
        <title>The Global Catalogue of Microorganisms (GCM) 10K type strain sequencing project: providing services to taxonomists for standard genome sequencing and annotation.</title>
        <authorList>
            <consortium name="The Broad Institute Genomics Platform"/>
            <consortium name="The Broad Institute Genome Sequencing Center for Infectious Disease"/>
            <person name="Wu L."/>
            <person name="Ma J."/>
        </authorList>
    </citation>
    <scope>NUCLEOTIDE SEQUENCE [LARGE SCALE GENOMIC DNA]</scope>
    <source>
        <strain evidence="5">TISTR 1827</strain>
    </source>
</reference>
<feature type="compositionally biased region" description="Polar residues" evidence="1">
    <location>
        <begin position="177"/>
        <end position="201"/>
    </location>
</feature>
<sequence>MKKAKSVKRAAAASMAAAVLTMTLSANAFAAVNTLASQQDIVMKIGQSKAYVGSKEVTAATAPVLIDNNTYVPLRFVSENFGADVSYDAAAKTVTIKVDGQTYTVKVGESEAKSKDGDKIKLGAKVQLKNGSVLVPMRGIAENVLGKHVAYKDGLIYISEDKKELDDETVSEWNGKWNGTQVQKEPQSSGNASKTGSNKKN</sequence>
<dbReference type="InterPro" id="IPR012854">
    <property type="entry name" value="Cu_amine_oxidase-like_N"/>
</dbReference>
<evidence type="ECO:0000313" key="4">
    <source>
        <dbReference type="EMBL" id="MFD2659551.1"/>
    </source>
</evidence>
<gene>
    <name evidence="4" type="ORF">ACFSW5_04645</name>
</gene>
<dbReference type="Pfam" id="PF07833">
    <property type="entry name" value="Cu_amine_oxidN1"/>
    <property type="match status" value="1"/>
</dbReference>
<feature type="domain" description="Copper amine oxidase-like N-terminal" evidence="3">
    <location>
        <begin position="36"/>
        <end position="96"/>
    </location>
</feature>
<organism evidence="4 5">
    <name type="scientific">Paenibacillus thailandensis</name>
    <dbReference type="NCBI Taxonomy" id="393250"/>
    <lineage>
        <taxon>Bacteria</taxon>
        <taxon>Bacillati</taxon>
        <taxon>Bacillota</taxon>
        <taxon>Bacilli</taxon>
        <taxon>Bacillales</taxon>
        <taxon>Paenibacillaceae</taxon>
        <taxon>Paenibacillus</taxon>
    </lineage>
</organism>
<keyword evidence="2" id="KW-0732">Signal</keyword>
<evidence type="ECO:0000313" key="5">
    <source>
        <dbReference type="Proteomes" id="UP001597493"/>
    </source>
</evidence>
<accession>A0ABW5QT23</accession>
<evidence type="ECO:0000256" key="2">
    <source>
        <dbReference type="SAM" id="SignalP"/>
    </source>
</evidence>
<feature type="signal peptide" evidence="2">
    <location>
        <begin position="1"/>
        <end position="30"/>
    </location>
</feature>
<feature type="region of interest" description="Disordered" evidence="1">
    <location>
        <begin position="174"/>
        <end position="201"/>
    </location>
</feature>
<evidence type="ECO:0000259" key="3">
    <source>
        <dbReference type="Pfam" id="PF07833"/>
    </source>
</evidence>
<name>A0ABW5QT23_9BACL</name>
<dbReference type="RefSeq" id="WP_379270240.1">
    <property type="nucleotide sequence ID" value="NZ_JBHUGT010000013.1"/>
</dbReference>
<dbReference type="InterPro" id="IPR036582">
    <property type="entry name" value="Mao_N_sf"/>
</dbReference>
<protein>
    <submittedName>
        <fullName evidence="4">Copper amine oxidase N-terminal domain-containing protein</fullName>
    </submittedName>
</protein>
<dbReference type="Gene3D" id="3.30.457.10">
    <property type="entry name" value="Copper amine oxidase-like, N-terminal domain"/>
    <property type="match status" value="2"/>
</dbReference>
<keyword evidence="5" id="KW-1185">Reference proteome</keyword>
<dbReference type="Proteomes" id="UP001597493">
    <property type="component" value="Unassembled WGS sequence"/>
</dbReference>
<evidence type="ECO:0000256" key="1">
    <source>
        <dbReference type="SAM" id="MobiDB-lite"/>
    </source>
</evidence>
<comment type="caution">
    <text evidence="4">The sequence shown here is derived from an EMBL/GenBank/DDBJ whole genome shotgun (WGS) entry which is preliminary data.</text>
</comment>
<dbReference type="SUPFAM" id="SSF55383">
    <property type="entry name" value="Copper amine oxidase, domain N"/>
    <property type="match status" value="2"/>
</dbReference>
<proteinExistence type="predicted"/>
<feature type="chain" id="PRO_5045380011" evidence="2">
    <location>
        <begin position="31"/>
        <end position="201"/>
    </location>
</feature>